<evidence type="ECO:0000313" key="2">
    <source>
        <dbReference type="EMBL" id="MDT0631144.1"/>
    </source>
</evidence>
<evidence type="ECO:0008006" key="4">
    <source>
        <dbReference type="Google" id="ProtNLM"/>
    </source>
</evidence>
<keyword evidence="1" id="KW-0732">Signal</keyword>
<dbReference type="Proteomes" id="UP001267426">
    <property type="component" value="Unassembled WGS sequence"/>
</dbReference>
<name>A0ABU3BPC0_9BACT</name>
<dbReference type="RefSeq" id="WP_311662486.1">
    <property type="nucleotide sequence ID" value="NZ_JAVRHT010000008.1"/>
</dbReference>
<feature type="chain" id="PRO_5047061301" description="Lipoprotein" evidence="1">
    <location>
        <begin position="21"/>
        <end position="172"/>
    </location>
</feature>
<organism evidence="2 3">
    <name type="scientific">Rubrivirga litoralis</name>
    <dbReference type="NCBI Taxonomy" id="3075598"/>
    <lineage>
        <taxon>Bacteria</taxon>
        <taxon>Pseudomonadati</taxon>
        <taxon>Rhodothermota</taxon>
        <taxon>Rhodothermia</taxon>
        <taxon>Rhodothermales</taxon>
        <taxon>Rubricoccaceae</taxon>
        <taxon>Rubrivirga</taxon>
    </lineage>
</organism>
<dbReference type="EMBL" id="JAVRHT010000008">
    <property type="protein sequence ID" value="MDT0631144.1"/>
    <property type="molecule type" value="Genomic_DNA"/>
</dbReference>
<reference evidence="2 3" key="1">
    <citation type="submission" date="2023-09" db="EMBL/GenBank/DDBJ databases">
        <authorList>
            <person name="Rey-Velasco X."/>
        </authorList>
    </citation>
    <scope>NUCLEOTIDE SEQUENCE [LARGE SCALE GENOMIC DNA]</scope>
    <source>
        <strain evidence="2 3">F394</strain>
    </source>
</reference>
<protein>
    <recommendedName>
        <fullName evidence="4">Lipoprotein</fullName>
    </recommendedName>
</protein>
<evidence type="ECO:0000256" key="1">
    <source>
        <dbReference type="SAM" id="SignalP"/>
    </source>
</evidence>
<dbReference type="PROSITE" id="PS51257">
    <property type="entry name" value="PROKAR_LIPOPROTEIN"/>
    <property type="match status" value="1"/>
</dbReference>
<keyword evidence="3" id="KW-1185">Reference proteome</keyword>
<gene>
    <name evidence="2" type="ORF">RM540_05215</name>
</gene>
<feature type="signal peptide" evidence="1">
    <location>
        <begin position="1"/>
        <end position="20"/>
    </location>
</feature>
<sequence>MRRPALLALLLLLSGCVATTRTLDVADAASRQAISERAGRQRAVVTVRDRPAVEARGLRIDADSTSWIGADGAVHVVPTADVDRVAFAGVDPRGRLSRLEGFALGFAAAAVGGAVLTHATYEPQGFIDLSPTAMAVISGVVYGIGGGGVGASVANGQPERFVLAPPRPATVR</sequence>
<accession>A0ABU3BPC0</accession>
<comment type="caution">
    <text evidence="2">The sequence shown here is derived from an EMBL/GenBank/DDBJ whole genome shotgun (WGS) entry which is preliminary data.</text>
</comment>
<evidence type="ECO:0000313" key="3">
    <source>
        <dbReference type="Proteomes" id="UP001267426"/>
    </source>
</evidence>
<proteinExistence type="predicted"/>